<dbReference type="Pfam" id="PF20434">
    <property type="entry name" value="BD-FAE"/>
    <property type="match status" value="1"/>
</dbReference>
<keyword evidence="1 3" id="KW-0378">Hydrolase</keyword>
<dbReference type="EMBL" id="JACLYU010000011">
    <property type="protein sequence ID" value="MBM6699987.1"/>
    <property type="molecule type" value="Genomic_DNA"/>
</dbReference>
<dbReference type="InterPro" id="IPR029058">
    <property type="entry name" value="AB_hydrolase_fold"/>
</dbReference>
<dbReference type="Gene3D" id="3.40.50.1820">
    <property type="entry name" value="alpha/beta hydrolase"/>
    <property type="match status" value="1"/>
</dbReference>
<reference evidence="3" key="1">
    <citation type="submission" date="2020-08" db="EMBL/GenBank/DDBJ databases">
        <authorList>
            <person name="Cejkova D."/>
            <person name="Kubasova T."/>
            <person name="Jahodarova E."/>
            <person name="Rychlik I."/>
        </authorList>
    </citation>
    <scope>NUCLEOTIDE SEQUENCE</scope>
    <source>
        <strain evidence="3">An836</strain>
    </source>
</reference>
<accession>A0A938X0G4</accession>
<dbReference type="InterPro" id="IPR049492">
    <property type="entry name" value="BD-FAE-like_dom"/>
</dbReference>
<dbReference type="Proteomes" id="UP000718821">
    <property type="component" value="Unassembled WGS sequence"/>
</dbReference>
<comment type="caution">
    <text evidence="3">The sequence shown here is derived from an EMBL/GenBank/DDBJ whole genome shotgun (WGS) entry which is preliminary data.</text>
</comment>
<evidence type="ECO:0000256" key="1">
    <source>
        <dbReference type="ARBA" id="ARBA00022801"/>
    </source>
</evidence>
<dbReference type="AlphaFoldDB" id="A0A938X0G4"/>
<feature type="domain" description="BD-FAE-like" evidence="2">
    <location>
        <begin position="39"/>
        <end position="245"/>
    </location>
</feature>
<reference evidence="3" key="2">
    <citation type="journal article" date="2021" name="Sci. Rep.">
        <title>The distribution of antibiotic resistance genes in chicken gut microbiota commensals.</title>
        <authorList>
            <person name="Juricova H."/>
            <person name="Matiasovicova J."/>
            <person name="Kubasova T."/>
            <person name="Cejkova D."/>
            <person name="Rychlik I."/>
        </authorList>
    </citation>
    <scope>NUCLEOTIDE SEQUENCE</scope>
    <source>
        <strain evidence="3">An836</strain>
    </source>
</reference>
<proteinExistence type="predicted"/>
<dbReference type="InterPro" id="IPR050300">
    <property type="entry name" value="GDXG_lipolytic_enzyme"/>
</dbReference>
<evidence type="ECO:0000313" key="3">
    <source>
        <dbReference type="EMBL" id="MBM6699987.1"/>
    </source>
</evidence>
<organism evidence="3 4">
    <name type="scientific">Bifidobacterium pullorum subsp. saeculare</name>
    <dbReference type="NCBI Taxonomy" id="78257"/>
    <lineage>
        <taxon>Bacteria</taxon>
        <taxon>Bacillati</taxon>
        <taxon>Actinomycetota</taxon>
        <taxon>Actinomycetes</taxon>
        <taxon>Bifidobacteriales</taxon>
        <taxon>Bifidobacteriaceae</taxon>
        <taxon>Bifidobacterium</taxon>
    </lineage>
</organism>
<dbReference type="PANTHER" id="PTHR48081">
    <property type="entry name" value="AB HYDROLASE SUPERFAMILY PROTEIN C4A8.06C"/>
    <property type="match status" value="1"/>
</dbReference>
<dbReference type="SUPFAM" id="SSF53474">
    <property type="entry name" value="alpha/beta-Hydrolases"/>
    <property type="match status" value="1"/>
</dbReference>
<sequence length="284" mass="30585">MEQDAYEGIDGIEANPGLTGQIEFHPAVPYRSDKPGLVMDVAVPMRTEREGGALPAVLFVQGSGWTTPNRLYAIPRIARLVARGFVVATANHTDSEGGAHPFPAYLEDIKSALRFLRLNAADFHVDPKRIGVWGTFSGGNTALLLGMTAGDPRYDDGSNPGAADNVDYVVACFPPADIPALLERDRTEGIVDCVEWVTGGDMARARAMSPSLIVKPETDCPPTLLLHGDADELVPYAQSERLYEAMRGQGHEVSMVRVAGGEHEGTFWSDTVVDVIANFIEAHA</sequence>
<evidence type="ECO:0000259" key="2">
    <source>
        <dbReference type="Pfam" id="PF20434"/>
    </source>
</evidence>
<dbReference type="PANTHER" id="PTHR48081:SF13">
    <property type="entry name" value="ALPHA_BETA HYDROLASE"/>
    <property type="match status" value="1"/>
</dbReference>
<keyword evidence="4" id="KW-1185">Reference proteome</keyword>
<dbReference type="RefSeq" id="WP_204469172.1">
    <property type="nucleotide sequence ID" value="NZ_JACLYU010000011.1"/>
</dbReference>
<gene>
    <name evidence="3" type="ORF">H7U32_06645</name>
</gene>
<name>A0A938X0G4_9BIFI</name>
<evidence type="ECO:0000313" key="4">
    <source>
        <dbReference type="Proteomes" id="UP000718821"/>
    </source>
</evidence>
<protein>
    <submittedName>
        <fullName evidence="3">Alpha/beta hydrolase</fullName>
    </submittedName>
</protein>
<dbReference type="GO" id="GO:0016787">
    <property type="term" value="F:hydrolase activity"/>
    <property type="evidence" value="ECO:0007669"/>
    <property type="project" value="UniProtKB-KW"/>
</dbReference>